<comment type="caution">
    <text evidence="4">The sequence shown here is derived from an EMBL/GenBank/DDBJ whole genome shotgun (WGS) entry which is preliminary data.</text>
</comment>
<dbReference type="SUPFAM" id="SSF55874">
    <property type="entry name" value="ATPase domain of HSP90 chaperone/DNA topoisomerase II/histidine kinase"/>
    <property type="match status" value="1"/>
</dbReference>
<dbReference type="GO" id="GO:0005524">
    <property type="term" value="F:ATP binding"/>
    <property type="evidence" value="ECO:0007669"/>
    <property type="project" value="UniProtKB-KW"/>
</dbReference>
<feature type="domain" description="Histidine kinase/HSP90-like ATPase" evidence="3">
    <location>
        <begin position="29"/>
        <end position="141"/>
    </location>
</feature>
<evidence type="ECO:0000256" key="1">
    <source>
        <dbReference type="ARBA" id="ARBA00022527"/>
    </source>
</evidence>
<keyword evidence="5" id="KW-1185">Reference proteome</keyword>
<dbReference type="Pfam" id="PF13581">
    <property type="entry name" value="HATPase_c_2"/>
    <property type="match status" value="1"/>
</dbReference>
<organism evidence="4 5">
    <name type="scientific">Actinacidiphila acididurans</name>
    <dbReference type="NCBI Taxonomy" id="2784346"/>
    <lineage>
        <taxon>Bacteria</taxon>
        <taxon>Bacillati</taxon>
        <taxon>Actinomycetota</taxon>
        <taxon>Actinomycetes</taxon>
        <taxon>Kitasatosporales</taxon>
        <taxon>Streptomycetaceae</taxon>
        <taxon>Actinacidiphila</taxon>
    </lineage>
</organism>
<evidence type="ECO:0000313" key="5">
    <source>
        <dbReference type="Proteomes" id="UP000749040"/>
    </source>
</evidence>
<reference evidence="4 5" key="1">
    <citation type="submission" date="2021-01" db="EMBL/GenBank/DDBJ databases">
        <title>Streptomyces acididurans sp. nov., isolated from a peat swamp forest soil.</title>
        <authorList>
            <person name="Chantavorakit T."/>
            <person name="Duangmal K."/>
        </authorList>
    </citation>
    <scope>NUCLEOTIDE SEQUENCE [LARGE SCALE GENOMIC DNA]</scope>
    <source>
        <strain evidence="4 5">KK5PA1</strain>
    </source>
</reference>
<dbReference type="PANTHER" id="PTHR35526:SF3">
    <property type="entry name" value="ANTI-SIGMA-F FACTOR RSBW"/>
    <property type="match status" value="1"/>
</dbReference>
<dbReference type="InterPro" id="IPR050267">
    <property type="entry name" value="Anti-sigma-factor_SerPK"/>
</dbReference>
<keyword evidence="1" id="KW-0418">Kinase</keyword>
<feature type="region of interest" description="Disordered" evidence="2">
    <location>
        <begin position="1"/>
        <end position="24"/>
    </location>
</feature>
<keyword evidence="1" id="KW-0723">Serine/threonine-protein kinase</keyword>
<evidence type="ECO:0000259" key="3">
    <source>
        <dbReference type="Pfam" id="PF13581"/>
    </source>
</evidence>
<proteinExistence type="predicted"/>
<keyword evidence="4" id="KW-0067">ATP-binding</keyword>
<dbReference type="EMBL" id="JADKYB010000002">
    <property type="protein sequence ID" value="MBM9503763.1"/>
    <property type="molecule type" value="Genomic_DNA"/>
</dbReference>
<name>A0ABS2TK99_9ACTN</name>
<dbReference type="InterPro" id="IPR036890">
    <property type="entry name" value="HATPase_C_sf"/>
</dbReference>
<dbReference type="Proteomes" id="UP000749040">
    <property type="component" value="Unassembled WGS sequence"/>
</dbReference>
<dbReference type="Gene3D" id="3.30.565.10">
    <property type="entry name" value="Histidine kinase-like ATPase, C-terminal domain"/>
    <property type="match status" value="1"/>
</dbReference>
<dbReference type="PANTHER" id="PTHR35526">
    <property type="entry name" value="ANTI-SIGMA-F FACTOR RSBW-RELATED"/>
    <property type="match status" value="1"/>
</dbReference>
<dbReference type="CDD" id="cd16936">
    <property type="entry name" value="HATPase_RsbW-like"/>
    <property type="match status" value="1"/>
</dbReference>
<dbReference type="InterPro" id="IPR003594">
    <property type="entry name" value="HATPase_dom"/>
</dbReference>
<evidence type="ECO:0000313" key="4">
    <source>
        <dbReference type="EMBL" id="MBM9503763.1"/>
    </source>
</evidence>
<sequence length="190" mass="20433">MSRTTPPRRGPAEPGGPISPYGPAGFRVEAEAEAVPEARRRVVSVVRGWELPLPEGTYDDLELLASELITNAVRYSGAACAVAVRWTGERVRVEVSDTIPVRPRPRRAAVEAEGGRGLFLVESLSAAWGTTPDPAGKTVWFELGPPEPHAAPGPRRLADQIRAVLPVADSAPHPMAPRRLRTHRAPVPQA</sequence>
<evidence type="ECO:0000256" key="2">
    <source>
        <dbReference type="SAM" id="MobiDB-lite"/>
    </source>
</evidence>
<accession>A0ABS2TK99</accession>
<feature type="region of interest" description="Disordered" evidence="2">
    <location>
        <begin position="170"/>
        <end position="190"/>
    </location>
</feature>
<keyword evidence="1" id="KW-0808">Transferase</keyword>
<keyword evidence="4" id="KW-0547">Nucleotide-binding</keyword>
<dbReference type="RefSeq" id="WP_205355625.1">
    <property type="nucleotide sequence ID" value="NZ_JADKYB010000002.1"/>
</dbReference>
<protein>
    <submittedName>
        <fullName evidence="4">ATP-binding protein</fullName>
    </submittedName>
</protein>
<gene>
    <name evidence="4" type="ORF">ITX44_04290</name>
</gene>